<accession>A0ABW7DMW3</accession>
<organism evidence="1 2">
    <name type="scientific">Megasphaera hexanoica</name>
    <dbReference type="NCBI Taxonomy" id="1675036"/>
    <lineage>
        <taxon>Bacteria</taxon>
        <taxon>Bacillati</taxon>
        <taxon>Bacillota</taxon>
        <taxon>Negativicutes</taxon>
        <taxon>Veillonellales</taxon>
        <taxon>Veillonellaceae</taxon>
        <taxon>Megasphaera</taxon>
    </lineage>
</organism>
<evidence type="ECO:0000313" key="2">
    <source>
        <dbReference type="Proteomes" id="UP001605989"/>
    </source>
</evidence>
<proteinExistence type="predicted"/>
<protein>
    <recommendedName>
        <fullName evidence="3">TIGR02646 family protein</fullName>
    </recommendedName>
</protein>
<gene>
    <name evidence="1" type="ORF">ACGTZG_00645</name>
</gene>
<comment type="caution">
    <text evidence="1">The sequence shown here is derived from an EMBL/GenBank/DDBJ whole genome shotgun (WGS) entry which is preliminary data.</text>
</comment>
<dbReference type="RefSeq" id="WP_162816256.1">
    <property type="nucleotide sequence ID" value="NZ_CP011940.1"/>
</dbReference>
<sequence>MKIEHWLPESQCSEAEKLDFKNMLAVCMGNAGKPYDCTTCDTHRQNKYLKINPLDKHLIQKIKYHTRTGEIYSDDAQINDDLNNTLNLNYEGPDFSLCLNRRNVLEVCLEKMNKQRKDRPEDWNQSFLRKMLGYYESKDNEGKYKEYSGIIIWYLKARLKSDC</sequence>
<evidence type="ECO:0000313" key="1">
    <source>
        <dbReference type="EMBL" id="MFG6271694.1"/>
    </source>
</evidence>
<keyword evidence="2" id="KW-1185">Reference proteome</keyword>
<reference evidence="1 2" key="1">
    <citation type="submission" date="2024-10" db="EMBL/GenBank/DDBJ databases">
        <authorList>
            <person name="Sang B.-I."/>
            <person name="Prabhaharan D."/>
        </authorList>
    </citation>
    <scope>NUCLEOTIDE SEQUENCE [LARGE SCALE GENOMIC DNA]</scope>
    <source>
        <strain evidence="1 2">MH</strain>
    </source>
</reference>
<dbReference type="Proteomes" id="UP001605989">
    <property type="component" value="Unassembled WGS sequence"/>
</dbReference>
<dbReference type="EMBL" id="JBIEKR010000001">
    <property type="protein sequence ID" value="MFG6271694.1"/>
    <property type="molecule type" value="Genomic_DNA"/>
</dbReference>
<evidence type="ECO:0008006" key="3">
    <source>
        <dbReference type="Google" id="ProtNLM"/>
    </source>
</evidence>
<name>A0ABW7DMW3_9FIRM</name>